<dbReference type="Proteomes" id="UP000198535">
    <property type="component" value="Unassembled WGS sequence"/>
</dbReference>
<dbReference type="PIRSF" id="PIRSF002181">
    <property type="entry name" value="Ribosomal_L13"/>
    <property type="match status" value="1"/>
</dbReference>
<evidence type="ECO:0000256" key="4">
    <source>
        <dbReference type="ARBA" id="ARBA00023274"/>
    </source>
</evidence>
<keyword evidence="4 5" id="KW-0687">Ribonucleoprotein</keyword>
<dbReference type="InterPro" id="IPR023563">
    <property type="entry name" value="Ribosomal_uL13_CS"/>
</dbReference>
<dbReference type="GO" id="GO:0006412">
    <property type="term" value="P:translation"/>
    <property type="evidence" value="ECO:0007669"/>
    <property type="project" value="UniProtKB-UniRule"/>
</dbReference>
<dbReference type="GO" id="GO:0003729">
    <property type="term" value="F:mRNA binding"/>
    <property type="evidence" value="ECO:0007669"/>
    <property type="project" value="TreeGrafter"/>
</dbReference>
<evidence type="ECO:0000256" key="3">
    <source>
        <dbReference type="ARBA" id="ARBA00022980"/>
    </source>
</evidence>
<evidence type="ECO:0000313" key="7">
    <source>
        <dbReference type="EMBL" id="SFM59670.1"/>
    </source>
</evidence>
<dbReference type="STRING" id="487685.SAMN04488696_1784"/>
<comment type="similarity">
    <text evidence="1 5 6">Belongs to the universal ribosomal protein uL13 family.</text>
</comment>
<dbReference type="Pfam" id="PF00572">
    <property type="entry name" value="Ribosomal_L13"/>
    <property type="match status" value="1"/>
</dbReference>
<dbReference type="OrthoDB" id="7668at2157"/>
<dbReference type="PANTHER" id="PTHR11545:SF3">
    <property type="entry name" value="LARGE RIBOSOMAL SUBUNIT PROTEIN UL13"/>
    <property type="match status" value="1"/>
</dbReference>
<comment type="subunit">
    <text evidence="2 5">Part of the 50S ribosomal subunit.</text>
</comment>
<reference evidence="8" key="1">
    <citation type="submission" date="2016-10" db="EMBL/GenBank/DDBJ databases">
        <authorList>
            <person name="Varghese N."/>
            <person name="Submissions S."/>
        </authorList>
    </citation>
    <scope>NUCLEOTIDE SEQUENCE [LARGE SCALE GENOMIC DNA]</scope>
    <source>
        <strain evidence="8">Mob M</strain>
    </source>
</reference>
<dbReference type="InterPro" id="IPR005755">
    <property type="entry name" value="Ribosomal_uL13_euk/arc"/>
</dbReference>
<dbReference type="FunFam" id="3.90.1180.10:FF:000012">
    <property type="entry name" value="50S ribosomal protein L13"/>
    <property type="match status" value="1"/>
</dbReference>
<evidence type="ECO:0000256" key="1">
    <source>
        <dbReference type="ARBA" id="ARBA00006227"/>
    </source>
</evidence>
<keyword evidence="3 5" id="KW-0689">Ribosomal protein</keyword>
<organism evidence="7 8">
    <name type="scientific">Methanolobus profundi</name>
    <dbReference type="NCBI Taxonomy" id="487685"/>
    <lineage>
        <taxon>Archaea</taxon>
        <taxon>Methanobacteriati</taxon>
        <taxon>Methanobacteriota</taxon>
        <taxon>Stenosarchaea group</taxon>
        <taxon>Methanomicrobia</taxon>
        <taxon>Methanosarcinales</taxon>
        <taxon>Methanosarcinaceae</taxon>
        <taxon>Methanolobus</taxon>
    </lineage>
</organism>
<evidence type="ECO:0000256" key="6">
    <source>
        <dbReference type="RuleBase" id="RU003877"/>
    </source>
</evidence>
<dbReference type="NCBIfam" id="NF005004">
    <property type="entry name" value="PRK06394.1"/>
    <property type="match status" value="1"/>
</dbReference>
<dbReference type="NCBIfam" id="TIGR01077">
    <property type="entry name" value="L13_A_E"/>
    <property type="match status" value="1"/>
</dbReference>
<gene>
    <name evidence="5" type="primary">rpl13</name>
    <name evidence="7" type="ORF">SAMN04488696_1784</name>
</gene>
<dbReference type="GO" id="GO:0022625">
    <property type="term" value="C:cytosolic large ribosomal subunit"/>
    <property type="evidence" value="ECO:0007669"/>
    <property type="project" value="UniProtKB-UniRule"/>
</dbReference>
<dbReference type="InterPro" id="IPR005823">
    <property type="entry name" value="Ribosomal_uL13_bac-type"/>
</dbReference>
<dbReference type="PANTHER" id="PTHR11545">
    <property type="entry name" value="RIBOSOMAL PROTEIN L13"/>
    <property type="match status" value="1"/>
</dbReference>
<dbReference type="AlphaFoldDB" id="A0A1I4S5X2"/>
<dbReference type="CDD" id="cd00392">
    <property type="entry name" value="Ribosomal_L13"/>
    <property type="match status" value="1"/>
</dbReference>
<proteinExistence type="inferred from homology"/>
<dbReference type="InterPro" id="IPR005822">
    <property type="entry name" value="Ribosomal_uL13"/>
</dbReference>
<keyword evidence="8" id="KW-1185">Reference proteome</keyword>
<evidence type="ECO:0000313" key="8">
    <source>
        <dbReference type="Proteomes" id="UP000198535"/>
    </source>
</evidence>
<dbReference type="GO" id="GO:0017148">
    <property type="term" value="P:negative regulation of translation"/>
    <property type="evidence" value="ECO:0007669"/>
    <property type="project" value="TreeGrafter"/>
</dbReference>
<dbReference type="InterPro" id="IPR036899">
    <property type="entry name" value="Ribosomal_uL13_sf"/>
</dbReference>
<dbReference type="Gene3D" id="3.90.1180.10">
    <property type="entry name" value="Ribosomal protein L13"/>
    <property type="match status" value="1"/>
</dbReference>
<dbReference type="RefSeq" id="WP_091936344.1">
    <property type="nucleotide sequence ID" value="NZ_FOUJ01000003.1"/>
</dbReference>
<evidence type="ECO:0000256" key="2">
    <source>
        <dbReference type="ARBA" id="ARBA00011838"/>
    </source>
</evidence>
<evidence type="ECO:0000256" key="5">
    <source>
        <dbReference type="HAMAP-Rule" id="MF_01366"/>
    </source>
</evidence>
<sequence length="139" mass="15693">MTIIDAEGLIMGRLASTVAQKLLAGEQIDIINAEKAVISGSKATTLREYDETLKRGKPEFGPYFPKRPDRILKRTVRGMLPYKRARGRDAMSRLKVYVGVPMEFQDKESIKIEEANMDRLSSNKYLRLGDVSKKLGAKF</sequence>
<accession>A0A1I4S5X2</accession>
<dbReference type="HAMAP" id="MF_01366">
    <property type="entry name" value="Ribosomal_uL13"/>
    <property type="match status" value="1"/>
</dbReference>
<dbReference type="SUPFAM" id="SSF52161">
    <property type="entry name" value="Ribosomal protein L13"/>
    <property type="match status" value="1"/>
</dbReference>
<name>A0A1I4S5X2_9EURY</name>
<comment type="function">
    <text evidence="5">This protein is one of the early assembly proteins of the 50S ribosomal subunit, although it is not seen to bind rRNA by itself. It is important during the early stages of 50S assembly.</text>
</comment>
<dbReference type="GO" id="GO:0003735">
    <property type="term" value="F:structural constituent of ribosome"/>
    <property type="evidence" value="ECO:0007669"/>
    <property type="project" value="UniProtKB-UniRule"/>
</dbReference>
<protein>
    <recommendedName>
        <fullName evidence="5">Large ribosomal subunit protein uL13</fullName>
    </recommendedName>
</protein>
<dbReference type="PROSITE" id="PS00783">
    <property type="entry name" value="RIBOSOMAL_L13"/>
    <property type="match status" value="1"/>
</dbReference>
<dbReference type="EMBL" id="FOUJ01000003">
    <property type="protein sequence ID" value="SFM59670.1"/>
    <property type="molecule type" value="Genomic_DNA"/>
</dbReference>